<organism evidence="11 12">
    <name type="scientific">Ruminococcus turbiniformis</name>
    <dbReference type="NCBI Taxonomy" id="2881258"/>
    <lineage>
        <taxon>Bacteria</taxon>
        <taxon>Bacillati</taxon>
        <taxon>Bacillota</taxon>
        <taxon>Clostridia</taxon>
        <taxon>Eubacteriales</taxon>
        <taxon>Oscillospiraceae</taxon>
        <taxon>Ruminococcus</taxon>
    </lineage>
</organism>
<dbReference type="GO" id="GO:0016301">
    <property type="term" value="F:kinase activity"/>
    <property type="evidence" value="ECO:0007669"/>
    <property type="project" value="UniProtKB-KW"/>
</dbReference>
<keyword evidence="8" id="KW-0902">Two-component regulatory system</keyword>
<keyword evidence="9" id="KW-1133">Transmembrane helix</keyword>
<dbReference type="PANTHER" id="PTHR24421:SF10">
    <property type="entry name" value="NITRATE_NITRITE SENSOR PROTEIN NARQ"/>
    <property type="match status" value="1"/>
</dbReference>
<dbReference type="Gene3D" id="1.20.5.1930">
    <property type="match status" value="1"/>
</dbReference>
<dbReference type="Pfam" id="PF02518">
    <property type="entry name" value="HATPase_c"/>
    <property type="match status" value="1"/>
</dbReference>
<evidence type="ECO:0000256" key="1">
    <source>
        <dbReference type="ARBA" id="ARBA00000085"/>
    </source>
</evidence>
<feature type="transmembrane region" description="Helical" evidence="9">
    <location>
        <begin position="12"/>
        <end position="42"/>
    </location>
</feature>
<dbReference type="InterPro" id="IPR036890">
    <property type="entry name" value="HATPase_C_sf"/>
</dbReference>
<sequence length="372" mass="42048">MYADTIQEELNYILLLLLCIFSLFYVRPDLLYVAAFLCALILCSADRFLNGSRIFGALCVCFFAAFFLAPPFFFFAPAVMYGLFRRRLFPAAGLCIILFLLCAFRLHISGTVLFFLELFGFAAGFLLAKTSRECSELKDALRRIQDDSAERDILLTEKNRTLLEKQDYEIYTATLKERNRIAREIHDNVGHLLSRSILLVGAVKSVNRNPSLSQTIDSLDETLSQAMTSIRASVHDLRDDAVNLDEAVRSLLREFTFCPVSYCFDAGRFIPRDVKYSFISIIKEALSNIMRHSSAENASITIREHPALYQLCIENDGPPGVHPPEVTGGMGLSNMRERVNKLGGSIHFFTENGFKILITIPKRSSYHETDTD</sequence>
<keyword evidence="7" id="KW-0067">ATP-binding</keyword>
<evidence type="ECO:0000256" key="8">
    <source>
        <dbReference type="ARBA" id="ARBA00023012"/>
    </source>
</evidence>
<evidence type="ECO:0000259" key="10">
    <source>
        <dbReference type="SMART" id="SM00387"/>
    </source>
</evidence>
<dbReference type="InterPro" id="IPR011712">
    <property type="entry name" value="Sig_transdc_His_kin_sub3_dim/P"/>
</dbReference>
<gene>
    <name evidence="11" type="ORF">LKD70_02315</name>
</gene>
<keyword evidence="3" id="KW-0597">Phosphoprotein</keyword>
<keyword evidence="4" id="KW-0808">Transferase</keyword>
<keyword evidence="5" id="KW-0547">Nucleotide-binding</keyword>
<protein>
    <recommendedName>
        <fullName evidence="2">histidine kinase</fullName>
        <ecNumber evidence="2">2.7.13.3</ecNumber>
    </recommendedName>
</protein>
<dbReference type="Gene3D" id="3.30.565.10">
    <property type="entry name" value="Histidine kinase-like ATPase, C-terminal domain"/>
    <property type="match status" value="1"/>
</dbReference>
<keyword evidence="12" id="KW-1185">Reference proteome</keyword>
<evidence type="ECO:0000313" key="12">
    <source>
        <dbReference type="Proteomes" id="UP001198151"/>
    </source>
</evidence>
<dbReference type="SUPFAM" id="SSF55874">
    <property type="entry name" value="ATPase domain of HSP90 chaperone/DNA topoisomerase II/histidine kinase"/>
    <property type="match status" value="1"/>
</dbReference>
<comment type="catalytic activity">
    <reaction evidence="1">
        <text>ATP + protein L-histidine = ADP + protein N-phospho-L-histidine.</text>
        <dbReference type="EC" id="2.7.13.3"/>
    </reaction>
</comment>
<keyword evidence="6 11" id="KW-0418">Kinase</keyword>
<evidence type="ECO:0000313" key="11">
    <source>
        <dbReference type="EMBL" id="MCC2253284.1"/>
    </source>
</evidence>
<feature type="transmembrane region" description="Helical" evidence="9">
    <location>
        <begin position="88"/>
        <end position="106"/>
    </location>
</feature>
<dbReference type="Proteomes" id="UP001198151">
    <property type="component" value="Unassembled WGS sequence"/>
</dbReference>
<name>A0ABS8FUS6_9FIRM</name>
<evidence type="ECO:0000256" key="6">
    <source>
        <dbReference type="ARBA" id="ARBA00022777"/>
    </source>
</evidence>
<dbReference type="InterPro" id="IPR003594">
    <property type="entry name" value="HATPase_dom"/>
</dbReference>
<dbReference type="SMART" id="SM00387">
    <property type="entry name" value="HATPase_c"/>
    <property type="match status" value="1"/>
</dbReference>
<reference evidence="11 12" key="1">
    <citation type="submission" date="2021-10" db="EMBL/GenBank/DDBJ databases">
        <title>Anaerobic single-cell dispensing facilitates the cultivation of human gut bacteria.</title>
        <authorList>
            <person name="Afrizal A."/>
        </authorList>
    </citation>
    <scope>NUCLEOTIDE SEQUENCE [LARGE SCALE GENOMIC DNA]</scope>
    <source>
        <strain evidence="11 12">CLA-AA-H200</strain>
    </source>
</reference>
<dbReference type="EMBL" id="JAJEQX010000003">
    <property type="protein sequence ID" value="MCC2253284.1"/>
    <property type="molecule type" value="Genomic_DNA"/>
</dbReference>
<evidence type="ECO:0000256" key="3">
    <source>
        <dbReference type="ARBA" id="ARBA00022553"/>
    </source>
</evidence>
<evidence type="ECO:0000256" key="9">
    <source>
        <dbReference type="SAM" id="Phobius"/>
    </source>
</evidence>
<proteinExistence type="predicted"/>
<evidence type="ECO:0000256" key="4">
    <source>
        <dbReference type="ARBA" id="ARBA00022679"/>
    </source>
</evidence>
<feature type="transmembrane region" description="Helical" evidence="9">
    <location>
        <begin position="54"/>
        <end position="76"/>
    </location>
</feature>
<dbReference type="Pfam" id="PF07730">
    <property type="entry name" value="HisKA_3"/>
    <property type="match status" value="1"/>
</dbReference>
<feature type="domain" description="Histidine kinase/HSP90-like ATPase" evidence="10">
    <location>
        <begin position="273"/>
        <end position="364"/>
    </location>
</feature>
<dbReference type="EC" id="2.7.13.3" evidence="2"/>
<evidence type="ECO:0000256" key="7">
    <source>
        <dbReference type="ARBA" id="ARBA00022840"/>
    </source>
</evidence>
<keyword evidence="9" id="KW-0472">Membrane</keyword>
<comment type="caution">
    <text evidence="11">The sequence shown here is derived from an EMBL/GenBank/DDBJ whole genome shotgun (WGS) entry which is preliminary data.</text>
</comment>
<dbReference type="CDD" id="cd16917">
    <property type="entry name" value="HATPase_UhpB-NarQ-NarX-like"/>
    <property type="match status" value="1"/>
</dbReference>
<keyword evidence="9" id="KW-0812">Transmembrane</keyword>
<dbReference type="RefSeq" id="WP_227706449.1">
    <property type="nucleotide sequence ID" value="NZ_JAJEQX010000003.1"/>
</dbReference>
<dbReference type="PANTHER" id="PTHR24421">
    <property type="entry name" value="NITRATE/NITRITE SENSOR PROTEIN NARX-RELATED"/>
    <property type="match status" value="1"/>
</dbReference>
<evidence type="ECO:0000256" key="5">
    <source>
        <dbReference type="ARBA" id="ARBA00022741"/>
    </source>
</evidence>
<accession>A0ABS8FUS6</accession>
<dbReference type="InterPro" id="IPR050482">
    <property type="entry name" value="Sensor_HK_TwoCompSys"/>
</dbReference>
<evidence type="ECO:0000256" key="2">
    <source>
        <dbReference type="ARBA" id="ARBA00012438"/>
    </source>
</evidence>